<reference evidence="2" key="1">
    <citation type="submission" date="2019-02" db="EMBL/GenBank/DDBJ databases">
        <authorList>
            <person name="Li S.-H."/>
        </authorList>
    </citation>
    <scope>NUCLEOTIDE SEQUENCE</scope>
    <source>
        <strain evidence="2">IMCC8485</strain>
    </source>
</reference>
<proteinExistence type="predicted"/>
<dbReference type="EMBL" id="SHNP01000002">
    <property type="protein sequence ID" value="MCX2973146.1"/>
    <property type="molecule type" value="Genomic_DNA"/>
</dbReference>
<dbReference type="Gene3D" id="3.90.320.10">
    <property type="match status" value="1"/>
</dbReference>
<dbReference type="SUPFAM" id="SSF52540">
    <property type="entry name" value="P-loop containing nucleoside triphosphate hydrolases"/>
    <property type="match status" value="1"/>
</dbReference>
<evidence type="ECO:0000259" key="1">
    <source>
        <dbReference type="Pfam" id="PF12705"/>
    </source>
</evidence>
<dbReference type="InterPro" id="IPR011604">
    <property type="entry name" value="PDDEXK-like_dom_sf"/>
</dbReference>
<gene>
    <name evidence="2" type="ORF">EYC87_06040</name>
</gene>
<dbReference type="Proteomes" id="UP001143307">
    <property type="component" value="Unassembled WGS sequence"/>
</dbReference>
<feature type="domain" description="PD-(D/E)XK endonuclease-like" evidence="1">
    <location>
        <begin position="651"/>
        <end position="918"/>
    </location>
</feature>
<dbReference type="InterPro" id="IPR027417">
    <property type="entry name" value="P-loop_NTPase"/>
</dbReference>
<dbReference type="Pfam" id="PF12705">
    <property type="entry name" value="PDDEXK_1"/>
    <property type="match status" value="1"/>
</dbReference>
<protein>
    <recommendedName>
        <fullName evidence="1">PD-(D/E)XK endonuclease-like domain-containing protein</fullName>
    </recommendedName>
</protein>
<sequence length="927" mass="102660">MTPEGKGALFYSSTPDLGRRRPWRSRRLLTVPTDSSSSSSSKHFDLTRLRPWLESGYLLLTPNQRLARRIKAEWDRLQIAAGKSVWQPVAVKALDHWLQACWQSAIVSGDIEPKTSLSLLQEKELWSKVIAADRQQNGDYRLLQTSSAEDLAKQARGNLLRARVDMQATAVKSEFTLDANCSTFARWLSSFERKITQLGCVTAEDRWQQLLLVAPGADLPKVVLVDFDDLPPLQRSCINHLASAVQELASAAGKATIQARSYADRQQELSAIARWAAQEYQDDPDCSLGILLADMNGDRAPLELLLRREFDSLGDKYNSLPVNFSTGITLDRAPVIRDALRILSVCGETLPMTDLLGLVNSRFTDCNEADSDRVVRLLHQLFDDGEEQLNLGRLRFLSRSVKVGGEQGLAMGERLASCSELRLQRLTQRPSDWVKSICDVLGLWAWPGEGPLDSLEFQQVEAWYKALQEFSGLDSLAGRVNFHAALGMLKRCCQNRISQPQTADSGIQVLGPLEAAGLPFDSIWFCGLQGNRWPAPARPNPFIPMALQRKHDMPHSSSEREWNYASTLTDQYRAACGRFIASYSRQLDGAPEVPSPLLGAFPLEHIEATVLIPEQWLAQASASSLEQNLNAQAPMVSKSEMSHIRGGSGILQQQANCPFRAFASKRLLLEPLGDYRAGLSAADRGSILHDALYVLWGEINDSAALHALGREALDEKIASASAAAINAVPESVRLLVGMHCLDLESQRLQKLITQWVQLELARNPFKVVAREEPIDFKLGELFLSLRVDRVDELEDGSRIVIDYKSGRSSLADWLGERPSQPQLPLYGLAENVQALSFAQVRARDCRMQGLGAVEGIAGVQSDIAKAVKRYSDCEDWSSLMTQWQQNLGKLATDFLAGYAQVDPLPAACNYCGLQALCRVDVSAEEVL</sequence>
<dbReference type="InterPro" id="IPR038726">
    <property type="entry name" value="PDDEXK_AddAB-type"/>
</dbReference>
<dbReference type="NCBIfam" id="TIGR03623">
    <property type="entry name" value="probable DNA repair protein"/>
    <property type="match status" value="1"/>
</dbReference>
<dbReference type="Gene3D" id="3.40.50.300">
    <property type="entry name" value="P-loop containing nucleotide triphosphate hydrolases"/>
    <property type="match status" value="1"/>
</dbReference>
<keyword evidence="3" id="KW-1185">Reference proteome</keyword>
<dbReference type="InterPro" id="IPR019925">
    <property type="entry name" value="DNA_repair_protein_predicted"/>
</dbReference>
<accession>A0ABT3ST41</accession>
<evidence type="ECO:0000313" key="3">
    <source>
        <dbReference type="Proteomes" id="UP001143307"/>
    </source>
</evidence>
<name>A0ABT3ST41_9GAMM</name>
<comment type="caution">
    <text evidence="2">The sequence shown here is derived from an EMBL/GenBank/DDBJ whole genome shotgun (WGS) entry which is preliminary data.</text>
</comment>
<organism evidence="2 3">
    <name type="scientific">Candidatus Seongchinamella marina</name>
    <dbReference type="NCBI Taxonomy" id="2518990"/>
    <lineage>
        <taxon>Bacteria</taxon>
        <taxon>Pseudomonadati</taxon>
        <taxon>Pseudomonadota</taxon>
        <taxon>Gammaproteobacteria</taxon>
        <taxon>Cellvibrionales</taxon>
        <taxon>Halieaceae</taxon>
        <taxon>Seongchinamella</taxon>
    </lineage>
</organism>
<evidence type="ECO:0000313" key="2">
    <source>
        <dbReference type="EMBL" id="MCX2973146.1"/>
    </source>
</evidence>